<evidence type="ECO:0008006" key="3">
    <source>
        <dbReference type="Google" id="ProtNLM"/>
    </source>
</evidence>
<evidence type="ECO:0000313" key="2">
    <source>
        <dbReference type="Proteomes" id="UP001229346"/>
    </source>
</evidence>
<dbReference type="Proteomes" id="UP001229346">
    <property type="component" value="Unassembled WGS sequence"/>
</dbReference>
<organism evidence="1 2">
    <name type="scientific">Paenibacillus harenae</name>
    <dbReference type="NCBI Taxonomy" id="306543"/>
    <lineage>
        <taxon>Bacteria</taxon>
        <taxon>Bacillati</taxon>
        <taxon>Bacillota</taxon>
        <taxon>Bacilli</taxon>
        <taxon>Bacillales</taxon>
        <taxon>Paenibacillaceae</taxon>
        <taxon>Paenibacillus</taxon>
    </lineage>
</organism>
<protein>
    <recommendedName>
        <fullName evidence="3">DUF2953 domain-containing protein</fullName>
    </recommendedName>
</protein>
<keyword evidence="2" id="KW-1185">Reference proteome</keyword>
<dbReference type="InterPro" id="IPR021338">
    <property type="entry name" value="DUF2953"/>
</dbReference>
<name>A0ABT9TW41_PAEHA</name>
<evidence type="ECO:0000313" key="1">
    <source>
        <dbReference type="EMBL" id="MDQ0111585.1"/>
    </source>
</evidence>
<comment type="caution">
    <text evidence="1">The sequence shown here is derived from an EMBL/GenBank/DDBJ whole genome shotgun (WGS) entry which is preliminary data.</text>
</comment>
<sequence>MPLYPFGWMTAAGLFFLFIFSIVIASPVVVNGHFAKSGNNDDAEIAIKVLFGLYRFRVKVPVIKFLGDSVQLKEQVSSTKTGINTWKQFNEEINADDVARAIDRLKDVLEMTRNLTGWARQTLTKVKMTEWKWNTSVGTGDAMWTAMTTGFVWSVKTGVIGILSQMVKLKAEPQMAVSPNYEQPYFSTEWSCSAKIRFGHAVLAGLKLFIRMRKGKRKKGGGGRMWQNLLFKV</sequence>
<dbReference type="Pfam" id="PF11167">
    <property type="entry name" value="DUF2953"/>
    <property type="match status" value="1"/>
</dbReference>
<accession>A0ABT9TW41</accession>
<dbReference type="EMBL" id="JAUSSU010000002">
    <property type="protein sequence ID" value="MDQ0111585.1"/>
    <property type="molecule type" value="Genomic_DNA"/>
</dbReference>
<reference evidence="1 2" key="1">
    <citation type="submission" date="2023-07" db="EMBL/GenBank/DDBJ databases">
        <title>Sorghum-associated microbial communities from plants grown in Nebraska, USA.</title>
        <authorList>
            <person name="Schachtman D."/>
        </authorList>
    </citation>
    <scope>NUCLEOTIDE SEQUENCE [LARGE SCALE GENOMIC DNA]</scope>
    <source>
        <strain evidence="1 2">CC482</strain>
    </source>
</reference>
<proteinExistence type="predicted"/>
<gene>
    <name evidence="1" type="ORF">J2T15_001018</name>
</gene>
<dbReference type="RefSeq" id="WP_307201690.1">
    <property type="nucleotide sequence ID" value="NZ_JAUSSU010000002.1"/>
</dbReference>